<proteinExistence type="predicted"/>
<dbReference type="AlphaFoldDB" id="A0A0F9A5X4"/>
<gene>
    <name evidence="1" type="ORF">LCGC14_2888560</name>
</gene>
<reference evidence="1" key="1">
    <citation type="journal article" date="2015" name="Nature">
        <title>Complex archaea that bridge the gap between prokaryotes and eukaryotes.</title>
        <authorList>
            <person name="Spang A."/>
            <person name="Saw J.H."/>
            <person name="Jorgensen S.L."/>
            <person name="Zaremba-Niedzwiedzka K."/>
            <person name="Martijn J."/>
            <person name="Lind A.E."/>
            <person name="van Eijk R."/>
            <person name="Schleper C."/>
            <person name="Guy L."/>
            <person name="Ettema T.J."/>
        </authorList>
    </citation>
    <scope>NUCLEOTIDE SEQUENCE</scope>
</reference>
<dbReference type="EMBL" id="LAZR01056545">
    <property type="protein sequence ID" value="KKK73959.1"/>
    <property type="molecule type" value="Genomic_DNA"/>
</dbReference>
<accession>A0A0F9A5X4</accession>
<sequence>MATDFTVLNAGSIFILNPITEAADAWVEEKIPTTDETQFWGQKGIVVEHRYIQPIIEGILEDGLGLEIAS</sequence>
<protein>
    <submittedName>
        <fullName evidence="1">Uncharacterized protein</fullName>
    </submittedName>
</protein>
<name>A0A0F9A5X4_9ZZZZ</name>
<comment type="caution">
    <text evidence="1">The sequence shown here is derived from an EMBL/GenBank/DDBJ whole genome shotgun (WGS) entry which is preliminary data.</text>
</comment>
<evidence type="ECO:0000313" key="1">
    <source>
        <dbReference type="EMBL" id="KKK73959.1"/>
    </source>
</evidence>
<organism evidence="1">
    <name type="scientific">marine sediment metagenome</name>
    <dbReference type="NCBI Taxonomy" id="412755"/>
    <lineage>
        <taxon>unclassified sequences</taxon>
        <taxon>metagenomes</taxon>
        <taxon>ecological metagenomes</taxon>
    </lineage>
</organism>